<name>A0A8J2V241_9PROT</name>
<dbReference type="EMBL" id="BMGH01000001">
    <property type="protein sequence ID" value="GGC98201.1"/>
    <property type="molecule type" value="Genomic_DNA"/>
</dbReference>
<reference evidence="1" key="1">
    <citation type="journal article" date="2014" name="Int. J. Syst. Evol. Microbiol.">
        <title>Complete genome sequence of Corynebacterium casei LMG S-19264T (=DSM 44701T), isolated from a smear-ripened cheese.</title>
        <authorList>
            <consortium name="US DOE Joint Genome Institute (JGI-PGF)"/>
            <person name="Walter F."/>
            <person name="Albersmeier A."/>
            <person name="Kalinowski J."/>
            <person name="Ruckert C."/>
        </authorList>
    </citation>
    <scope>NUCLEOTIDE SEQUENCE</scope>
    <source>
        <strain evidence="1">CGMCC 1.12921</strain>
    </source>
</reference>
<dbReference type="Pfam" id="PF07277">
    <property type="entry name" value="SapC"/>
    <property type="match status" value="1"/>
</dbReference>
<organism evidence="1 2">
    <name type="scientific">Aquisalinus flavus</name>
    <dbReference type="NCBI Taxonomy" id="1526572"/>
    <lineage>
        <taxon>Bacteria</taxon>
        <taxon>Pseudomonadati</taxon>
        <taxon>Pseudomonadota</taxon>
        <taxon>Alphaproteobacteria</taxon>
        <taxon>Parvularculales</taxon>
        <taxon>Parvularculaceae</taxon>
        <taxon>Aquisalinus</taxon>
    </lineage>
</organism>
<keyword evidence="2" id="KW-1185">Reference proteome</keyword>
<sequence>MPNTALLNNIDHKDLKVITRYGAEYGDSVNIAPVFPTEFVEIQRDYPILFRKDAEDQWQAIALLGLDRNENLFLRENGSWDARHVPLIHQRGPFMIGYSKAPSGEPSEPMIHVDLDSRRVSKTEGQPVFLVHGGNSPYLERVSTMLQAIDRGIGYLPQMFAAFEEAGLIEPINIEVRLDRETAYTIPDFHTIDEDKLTSLDAQALEKLHRSGALRLAYMVLSSLPNINRLIEMKNALRAQGMS</sequence>
<comment type="caution">
    <text evidence="1">The sequence shown here is derived from an EMBL/GenBank/DDBJ whole genome shotgun (WGS) entry which is preliminary data.</text>
</comment>
<dbReference type="AlphaFoldDB" id="A0A8J2V241"/>
<dbReference type="RefSeq" id="WP_188159611.1">
    <property type="nucleotide sequence ID" value="NZ_BMGH01000001.1"/>
</dbReference>
<proteinExistence type="predicted"/>
<protein>
    <submittedName>
        <fullName evidence="1">SapC family protein</fullName>
    </submittedName>
</protein>
<evidence type="ECO:0000313" key="2">
    <source>
        <dbReference type="Proteomes" id="UP000613582"/>
    </source>
</evidence>
<dbReference type="Proteomes" id="UP000613582">
    <property type="component" value="Unassembled WGS sequence"/>
</dbReference>
<dbReference type="InterPro" id="IPR010836">
    <property type="entry name" value="SapC"/>
</dbReference>
<accession>A0A8J2V241</accession>
<evidence type="ECO:0000313" key="1">
    <source>
        <dbReference type="EMBL" id="GGC98201.1"/>
    </source>
</evidence>
<reference evidence="1" key="2">
    <citation type="submission" date="2020-09" db="EMBL/GenBank/DDBJ databases">
        <authorList>
            <person name="Sun Q."/>
            <person name="Zhou Y."/>
        </authorList>
    </citation>
    <scope>NUCLEOTIDE SEQUENCE</scope>
    <source>
        <strain evidence="1">CGMCC 1.12921</strain>
    </source>
</reference>
<gene>
    <name evidence="1" type="ORF">GCM10011342_03920</name>
</gene>